<reference evidence="5 6" key="1">
    <citation type="submission" date="2020-10" db="EMBL/GenBank/DDBJ databases">
        <title>Ca. Dormibacterota MAGs.</title>
        <authorList>
            <person name="Montgomery K."/>
        </authorList>
    </citation>
    <scope>NUCLEOTIDE SEQUENCE [LARGE SCALE GENOMIC DNA]</scope>
    <source>
        <strain evidence="5">Mitchell_Peninsula_5</strain>
    </source>
</reference>
<dbReference type="InterPro" id="IPR027417">
    <property type="entry name" value="P-loop_NTPase"/>
</dbReference>
<dbReference type="InterPro" id="IPR017871">
    <property type="entry name" value="ABC_transporter-like_CS"/>
</dbReference>
<evidence type="ECO:0000313" key="6">
    <source>
        <dbReference type="Proteomes" id="UP000614410"/>
    </source>
</evidence>
<dbReference type="GO" id="GO:0016887">
    <property type="term" value="F:ATP hydrolysis activity"/>
    <property type="evidence" value="ECO:0007669"/>
    <property type="project" value="InterPro"/>
</dbReference>
<organism evidence="5 6">
    <name type="scientific">Candidatus Amunia macphersoniae</name>
    <dbReference type="NCBI Taxonomy" id="3127014"/>
    <lineage>
        <taxon>Bacteria</taxon>
        <taxon>Bacillati</taxon>
        <taxon>Candidatus Dormiibacterota</taxon>
        <taxon>Candidatus Dormibacteria</taxon>
        <taxon>Candidatus Aeolococcales</taxon>
        <taxon>Candidatus Aeolococcaceae</taxon>
        <taxon>Candidatus Amunia</taxon>
    </lineage>
</organism>
<dbReference type="SUPFAM" id="SSF52540">
    <property type="entry name" value="P-loop containing nucleoside triphosphate hydrolases"/>
    <property type="match status" value="1"/>
</dbReference>
<dbReference type="PROSITE" id="PS00211">
    <property type="entry name" value="ABC_TRANSPORTER_1"/>
    <property type="match status" value="1"/>
</dbReference>
<dbReference type="FunFam" id="3.40.50.300:FF:000032">
    <property type="entry name" value="Export ABC transporter ATP-binding protein"/>
    <property type="match status" value="1"/>
</dbReference>
<dbReference type="Gene3D" id="3.40.50.300">
    <property type="entry name" value="P-loop containing nucleotide triphosphate hydrolases"/>
    <property type="match status" value="1"/>
</dbReference>
<evidence type="ECO:0000259" key="4">
    <source>
        <dbReference type="PROSITE" id="PS50893"/>
    </source>
</evidence>
<dbReference type="InterPro" id="IPR003439">
    <property type="entry name" value="ABC_transporter-like_ATP-bd"/>
</dbReference>
<gene>
    <name evidence="5" type="ORF">JF887_13485</name>
</gene>
<dbReference type="Proteomes" id="UP000614410">
    <property type="component" value="Unassembled WGS sequence"/>
</dbReference>
<feature type="domain" description="ABC transporter" evidence="4">
    <location>
        <begin position="17"/>
        <end position="235"/>
    </location>
</feature>
<dbReference type="GO" id="GO:0022857">
    <property type="term" value="F:transmembrane transporter activity"/>
    <property type="evidence" value="ECO:0007669"/>
    <property type="project" value="TreeGrafter"/>
</dbReference>
<dbReference type="PANTHER" id="PTHR24220">
    <property type="entry name" value="IMPORT ATP-BINDING PROTEIN"/>
    <property type="match status" value="1"/>
</dbReference>
<dbReference type="InterPro" id="IPR015854">
    <property type="entry name" value="ABC_transpr_LolD-like"/>
</dbReference>
<evidence type="ECO:0000313" key="5">
    <source>
        <dbReference type="EMBL" id="MBJ7610425.1"/>
    </source>
</evidence>
<dbReference type="AlphaFoldDB" id="A0A934KRF1"/>
<dbReference type="EMBL" id="JAEKNN010000062">
    <property type="protein sequence ID" value="MBJ7610425.1"/>
    <property type="molecule type" value="Genomic_DNA"/>
</dbReference>
<dbReference type="GO" id="GO:0005524">
    <property type="term" value="F:ATP binding"/>
    <property type="evidence" value="ECO:0007669"/>
    <property type="project" value="UniProtKB-KW"/>
</dbReference>
<dbReference type="GO" id="GO:0098796">
    <property type="term" value="C:membrane protein complex"/>
    <property type="evidence" value="ECO:0007669"/>
    <property type="project" value="UniProtKB-ARBA"/>
</dbReference>
<dbReference type="GO" id="GO:0005886">
    <property type="term" value="C:plasma membrane"/>
    <property type="evidence" value="ECO:0007669"/>
    <property type="project" value="TreeGrafter"/>
</dbReference>
<keyword evidence="2" id="KW-0547">Nucleotide-binding</keyword>
<comment type="caution">
    <text evidence="5">The sequence shown here is derived from an EMBL/GenBank/DDBJ whole genome shotgun (WGS) entry which is preliminary data.</text>
</comment>
<proteinExistence type="predicted"/>
<sequence>MIQAPVAPEAPARGVAVHARALTHSYGRGRHGVAVLRGVDLDIDAGSHVALQGPSGAGKSTLLILLGGLEAPRSGQLSVGEHDLLGVHGRALAAYRRAVVGFVFQHFGLVEVLSARENVMLAMSLSGVPMAARRQRADQALESVGLSHRATHRPSHLSGGERQRVAIARAIVNEPPLLLADEPTGNLDDEAAVRILDLLDVLREERGCTLVVVTHSALVAARADRRLQLRDGVVAP</sequence>
<dbReference type="InterPro" id="IPR017911">
    <property type="entry name" value="MacB-like_ATP-bd"/>
</dbReference>
<name>A0A934KRF1_9BACT</name>
<evidence type="ECO:0000256" key="3">
    <source>
        <dbReference type="ARBA" id="ARBA00022840"/>
    </source>
</evidence>
<protein>
    <submittedName>
        <fullName evidence="5">ABC transporter ATP-binding protein</fullName>
    </submittedName>
</protein>
<dbReference type="SMART" id="SM00382">
    <property type="entry name" value="AAA"/>
    <property type="match status" value="1"/>
</dbReference>
<evidence type="ECO:0000256" key="2">
    <source>
        <dbReference type="ARBA" id="ARBA00022741"/>
    </source>
</evidence>
<dbReference type="PROSITE" id="PS50893">
    <property type="entry name" value="ABC_TRANSPORTER_2"/>
    <property type="match status" value="1"/>
</dbReference>
<keyword evidence="3 5" id="KW-0067">ATP-binding</keyword>
<dbReference type="CDD" id="cd03255">
    <property type="entry name" value="ABC_MJ0796_LolCDE_FtsE"/>
    <property type="match status" value="1"/>
</dbReference>
<accession>A0A934KRF1</accession>
<dbReference type="Pfam" id="PF00005">
    <property type="entry name" value="ABC_tran"/>
    <property type="match status" value="1"/>
</dbReference>
<evidence type="ECO:0000256" key="1">
    <source>
        <dbReference type="ARBA" id="ARBA00022448"/>
    </source>
</evidence>
<keyword evidence="1" id="KW-0813">Transport</keyword>
<dbReference type="InterPro" id="IPR003593">
    <property type="entry name" value="AAA+_ATPase"/>
</dbReference>